<dbReference type="InterPro" id="IPR000595">
    <property type="entry name" value="cNMP-bd_dom"/>
</dbReference>
<dbReference type="InterPro" id="IPR036388">
    <property type="entry name" value="WH-like_DNA-bd_sf"/>
</dbReference>
<dbReference type="SUPFAM" id="SSF46785">
    <property type="entry name" value="Winged helix' DNA-binding domain"/>
    <property type="match status" value="1"/>
</dbReference>
<dbReference type="RefSeq" id="WP_258731441.1">
    <property type="nucleotide sequence ID" value="NZ_JANTHZ010000001.1"/>
</dbReference>
<dbReference type="Gene3D" id="1.10.10.10">
    <property type="entry name" value="Winged helix-like DNA-binding domain superfamily/Winged helix DNA-binding domain"/>
    <property type="match status" value="1"/>
</dbReference>
<dbReference type="AlphaFoldDB" id="A0A9X2P9F9"/>
<evidence type="ECO:0000259" key="5">
    <source>
        <dbReference type="PROSITE" id="PS51063"/>
    </source>
</evidence>
<evidence type="ECO:0000313" key="7">
    <source>
        <dbReference type="Proteomes" id="UP001151088"/>
    </source>
</evidence>
<dbReference type="InterPro" id="IPR050397">
    <property type="entry name" value="Env_Response_Regulators"/>
</dbReference>
<evidence type="ECO:0000313" key="6">
    <source>
        <dbReference type="EMBL" id="MCS0494486.1"/>
    </source>
</evidence>
<dbReference type="PANTHER" id="PTHR24567:SF28">
    <property type="entry name" value="LISTERIOLYSIN REGULATORY PROTEIN"/>
    <property type="match status" value="1"/>
</dbReference>
<evidence type="ECO:0000256" key="1">
    <source>
        <dbReference type="ARBA" id="ARBA00023015"/>
    </source>
</evidence>
<dbReference type="Proteomes" id="UP001151088">
    <property type="component" value="Unassembled WGS sequence"/>
</dbReference>
<dbReference type="SMART" id="SM00419">
    <property type="entry name" value="HTH_CRP"/>
    <property type="match status" value="1"/>
</dbReference>
<sequence>METSTIGYAPSTGADILHDVKVSMDRNGNLPYPRFMDMLRLEDRNFLLTRSVAKCLAKNQALYLQGDRSENLFIVLRGTVKVHYIHDNGSSLTTSYCREGMLVGAHGCTRWAGNHCWSAQALEDSRVLWIGREQLVELTERSAHALRCVLAIAEFKAEQLKKVIQILAETTVERRIALALRHLGALYGIDRGEEIEIDGRLTHQEIAEMIGASRQSVTTLLTGLEKAGEIRREGRRLFIPCNPTAGRLADPPLRTNERH</sequence>
<accession>A0A9X2P9F9</accession>
<dbReference type="InterPro" id="IPR018490">
    <property type="entry name" value="cNMP-bd_dom_sf"/>
</dbReference>
<organism evidence="6 7">
    <name type="scientific">Ancylobacter mangrovi</name>
    <dbReference type="NCBI Taxonomy" id="2972472"/>
    <lineage>
        <taxon>Bacteria</taxon>
        <taxon>Pseudomonadati</taxon>
        <taxon>Pseudomonadota</taxon>
        <taxon>Alphaproteobacteria</taxon>
        <taxon>Hyphomicrobiales</taxon>
        <taxon>Xanthobacteraceae</taxon>
        <taxon>Ancylobacter</taxon>
    </lineage>
</organism>
<keyword evidence="1" id="KW-0805">Transcription regulation</keyword>
<name>A0A9X2P9F9_9HYPH</name>
<dbReference type="InterPro" id="IPR036390">
    <property type="entry name" value="WH_DNA-bd_sf"/>
</dbReference>
<dbReference type="GO" id="GO:0005829">
    <property type="term" value="C:cytosol"/>
    <property type="evidence" value="ECO:0007669"/>
    <property type="project" value="TreeGrafter"/>
</dbReference>
<dbReference type="Pfam" id="PF13545">
    <property type="entry name" value="HTH_Crp_2"/>
    <property type="match status" value="1"/>
</dbReference>
<reference evidence="6" key="1">
    <citation type="submission" date="2022-08" db="EMBL/GenBank/DDBJ databases">
        <authorList>
            <person name="Li F."/>
        </authorList>
    </citation>
    <scope>NUCLEOTIDE SEQUENCE</scope>
    <source>
        <strain evidence="6">MQZ15Z-1</strain>
    </source>
</reference>
<keyword evidence="2" id="KW-0238">DNA-binding</keyword>
<dbReference type="Gene3D" id="2.60.120.10">
    <property type="entry name" value="Jelly Rolls"/>
    <property type="match status" value="1"/>
</dbReference>
<proteinExistence type="predicted"/>
<dbReference type="GO" id="GO:0003700">
    <property type="term" value="F:DNA-binding transcription factor activity"/>
    <property type="evidence" value="ECO:0007669"/>
    <property type="project" value="TreeGrafter"/>
</dbReference>
<gene>
    <name evidence="6" type="ORF">NVS89_05200</name>
</gene>
<dbReference type="PANTHER" id="PTHR24567">
    <property type="entry name" value="CRP FAMILY TRANSCRIPTIONAL REGULATORY PROTEIN"/>
    <property type="match status" value="1"/>
</dbReference>
<dbReference type="CDD" id="cd00038">
    <property type="entry name" value="CAP_ED"/>
    <property type="match status" value="1"/>
</dbReference>
<dbReference type="PROSITE" id="PS50042">
    <property type="entry name" value="CNMP_BINDING_3"/>
    <property type="match status" value="1"/>
</dbReference>
<keyword evidence="3" id="KW-0804">Transcription</keyword>
<comment type="caution">
    <text evidence="6">The sequence shown here is derived from an EMBL/GenBank/DDBJ whole genome shotgun (WGS) entry which is preliminary data.</text>
</comment>
<feature type="domain" description="HTH crp-type" evidence="5">
    <location>
        <begin position="170"/>
        <end position="244"/>
    </location>
</feature>
<evidence type="ECO:0000259" key="4">
    <source>
        <dbReference type="PROSITE" id="PS50042"/>
    </source>
</evidence>
<dbReference type="SUPFAM" id="SSF51206">
    <property type="entry name" value="cAMP-binding domain-like"/>
    <property type="match status" value="1"/>
</dbReference>
<dbReference type="CDD" id="cd00092">
    <property type="entry name" value="HTH_CRP"/>
    <property type="match status" value="1"/>
</dbReference>
<protein>
    <submittedName>
        <fullName evidence="6">Crp/Fnr family transcriptional regulator</fullName>
    </submittedName>
</protein>
<keyword evidence="7" id="KW-1185">Reference proteome</keyword>
<dbReference type="PROSITE" id="PS51063">
    <property type="entry name" value="HTH_CRP_2"/>
    <property type="match status" value="1"/>
</dbReference>
<evidence type="ECO:0000256" key="3">
    <source>
        <dbReference type="ARBA" id="ARBA00023163"/>
    </source>
</evidence>
<dbReference type="GO" id="GO:0003677">
    <property type="term" value="F:DNA binding"/>
    <property type="evidence" value="ECO:0007669"/>
    <property type="project" value="UniProtKB-KW"/>
</dbReference>
<evidence type="ECO:0000256" key="2">
    <source>
        <dbReference type="ARBA" id="ARBA00023125"/>
    </source>
</evidence>
<dbReference type="InterPro" id="IPR012318">
    <property type="entry name" value="HTH_CRP"/>
</dbReference>
<dbReference type="EMBL" id="JANTHZ010000001">
    <property type="protein sequence ID" value="MCS0494486.1"/>
    <property type="molecule type" value="Genomic_DNA"/>
</dbReference>
<feature type="domain" description="Cyclic nucleotide-binding" evidence="4">
    <location>
        <begin position="35"/>
        <end position="138"/>
    </location>
</feature>
<dbReference type="InterPro" id="IPR014710">
    <property type="entry name" value="RmlC-like_jellyroll"/>
</dbReference>
<dbReference type="Pfam" id="PF00027">
    <property type="entry name" value="cNMP_binding"/>
    <property type="match status" value="1"/>
</dbReference>